<reference evidence="2" key="1">
    <citation type="submission" date="2016-10" db="EMBL/GenBank/DDBJ databases">
        <title>Sequence of Gallionella enrichment culture.</title>
        <authorList>
            <person name="Poehlein A."/>
            <person name="Muehling M."/>
            <person name="Daniel R."/>
        </authorList>
    </citation>
    <scope>NUCLEOTIDE SEQUENCE</scope>
</reference>
<dbReference type="SUPFAM" id="SSF47729">
    <property type="entry name" value="IHF-like DNA-binding proteins"/>
    <property type="match status" value="1"/>
</dbReference>
<dbReference type="PANTHER" id="PTHR33175:SF5">
    <property type="entry name" value="INTEGRATION HOST FACTOR SUBUNIT BETA"/>
    <property type="match status" value="1"/>
</dbReference>
<accession>A0A1J5RY98</accession>
<dbReference type="Gene3D" id="4.10.520.10">
    <property type="entry name" value="IHF-like DNA-binding proteins"/>
    <property type="match status" value="1"/>
</dbReference>
<dbReference type="EMBL" id="MLJW01000186">
    <property type="protein sequence ID" value="OIQ94459.1"/>
    <property type="molecule type" value="Genomic_DNA"/>
</dbReference>
<keyword evidence="1" id="KW-0238">DNA-binding</keyword>
<sequence>MTRSELIQQLASRHPELTQKDIEMAVRLILDKIASVLEEKGRVEIRGFGAFGVFHRLSRKGRNPNTGKIIELPAKDVPHFRAGKELRERVNHAYAVSRSDACPETEPEAMEA</sequence>
<dbReference type="SMART" id="SM00411">
    <property type="entry name" value="BHL"/>
    <property type="match status" value="1"/>
</dbReference>
<dbReference type="InterPro" id="IPR000119">
    <property type="entry name" value="Hist_DNA-bd"/>
</dbReference>
<dbReference type="InterPro" id="IPR020816">
    <property type="entry name" value="Histone-like_DNA-bd_CS"/>
</dbReference>
<dbReference type="GO" id="GO:0030527">
    <property type="term" value="F:structural constituent of chromatin"/>
    <property type="evidence" value="ECO:0007669"/>
    <property type="project" value="InterPro"/>
</dbReference>
<comment type="caution">
    <text evidence="2">The sequence shown here is derived from an EMBL/GenBank/DDBJ whole genome shotgun (WGS) entry which is preliminary data.</text>
</comment>
<name>A0A1J5RY98_9ZZZZ</name>
<proteinExistence type="predicted"/>
<dbReference type="PROSITE" id="PS00045">
    <property type="entry name" value="HISTONE_LIKE"/>
    <property type="match status" value="1"/>
</dbReference>
<dbReference type="AlphaFoldDB" id="A0A1J5RY98"/>
<gene>
    <name evidence="2" type="primary">ihfB_18</name>
    <name evidence="2" type="ORF">GALL_236070</name>
</gene>
<dbReference type="CDD" id="cd13836">
    <property type="entry name" value="IHF_B"/>
    <property type="match status" value="1"/>
</dbReference>
<protein>
    <submittedName>
        <fullName evidence="2">Integration host factor subunit beta</fullName>
    </submittedName>
</protein>
<dbReference type="PRINTS" id="PR01727">
    <property type="entry name" value="DNABINDINGHU"/>
</dbReference>
<dbReference type="NCBIfam" id="NF001222">
    <property type="entry name" value="PRK00199.1"/>
    <property type="match status" value="1"/>
</dbReference>
<dbReference type="InterPro" id="IPR010992">
    <property type="entry name" value="IHF-like_DNA-bd_dom_sf"/>
</dbReference>
<dbReference type="GO" id="GO:0003677">
    <property type="term" value="F:DNA binding"/>
    <property type="evidence" value="ECO:0007669"/>
    <property type="project" value="UniProtKB-KW"/>
</dbReference>
<dbReference type="GO" id="GO:0005829">
    <property type="term" value="C:cytosol"/>
    <property type="evidence" value="ECO:0007669"/>
    <property type="project" value="TreeGrafter"/>
</dbReference>
<evidence type="ECO:0000313" key="2">
    <source>
        <dbReference type="EMBL" id="OIQ94459.1"/>
    </source>
</evidence>
<organism evidence="2">
    <name type="scientific">mine drainage metagenome</name>
    <dbReference type="NCBI Taxonomy" id="410659"/>
    <lineage>
        <taxon>unclassified sequences</taxon>
        <taxon>metagenomes</taxon>
        <taxon>ecological metagenomes</taxon>
    </lineage>
</organism>
<evidence type="ECO:0000256" key="1">
    <source>
        <dbReference type="ARBA" id="ARBA00023125"/>
    </source>
</evidence>
<dbReference type="Pfam" id="PF00216">
    <property type="entry name" value="Bac_DNA_binding"/>
    <property type="match status" value="1"/>
</dbReference>
<dbReference type="PANTHER" id="PTHR33175">
    <property type="entry name" value="DNA-BINDING PROTEIN HU"/>
    <property type="match status" value="1"/>
</dbReference>